<accession>A0A1F7SM49</accession>
<comment type="similarity">
    <text evidence="1">Belongs to the phosphate/phosphite/phosphonate binding protein family.</text>
</comment>
<dbReference type="PANTHER" id="PTHR35841:SF1">
    <property type="entry name" value="PHOSPHONATES-BINDING PERIPLASMIC PROTEIN"/>
    <property type="match status" value="1"/>
</dbReference>
<evidence type="ECO:0000256" key="1">
    <source>
        <dbReference type="ARBA" id="ARBA00007162"/>
    </source>
</evidence>
<dbReference type="AlphaFoldDB" id="A0A1F7SM49"/>
<dbReference type="SUPFAM" id="SSF53850">
    <property type="entry name" value="Periplasmic binding protein-like II"/>
    <property type="match status" value="1"/>
</dbReference>
<dbReference type="Proteomes" id="UP000178082">
    <property type="component" value="Unassembled WGS sequence"/>
</dbReference>
<protein>
    <recommendedName>
        <fullName evidence="5">Phosphonate ABC transporter substrate-binding protein</fullName>
    </recommendedName>
</protein>
<reference evidence="3 4" key="1">
    <citation type="journal article" date="2016" name="Nat. Commun.">
        <title>Thousands of microbial genomes shed light on interconnected biogeochemical processes in an aquifer system.</title>
        <authorList>
            <person name="Anantharaman K."/>
            <person name="Brown C.T."/>
            <person name="Hug L.A."/>
            <person name="Sharon I."/>
            <person name="Castelle C.J."/>
            <person name="Probst A.J."/>
            <person name="Thomas B.C."/>
            <person name="Singh A."/>
            <person name="Wilkins M.J."/>
            <person name="Karaoz U."/>
            <person name="Brodie E.L."/>
            <person name="Williams K.H."/>
            <person name="Hubbard S.S."/>
            <person name="Banfield J.F."/>
        </authorList>
    </citation>
    <scope>NUCLEOTIDE SEQUENCE [LARGE SCALE GENOMIC DNA]</scope>
</reference>
<organism evidence="3 4">
    <name type="scientific">Candidatus Schekmanbacteria bacterium RIFCSPLOWO2_12_FULL_38_15</name>
    <dbReference type="NCBI Taxonomy" id="1817883"/>
    <lineage>
        <taxon>Bacteria</taxon>
        <taxon>Candidatus Schekmaniibacteriota</taxon>
    </lineage>
</organism>
<gene>
    <name evidence="3" type="ORF">A3G31_01905</name>
</gene>
<dbReference type="NCBIfam" id="TIGR01098">
    <property type="entry name" value="3A0109s03R"/>
    <property type="match status" value="1"/>
</dbReference>
<comment type="caution">
    <text evidence="3">The sequence shown here is derived from an EMBL/GenBank/DDBJ whole genome shotgun (WGS) entry which is preliminary data.</text>
</comment>
<proteinExistence type="inferred from homology"/>
<dbReference type="InterPro" id="IPR005770">
    <property type="entry name" value="PhnD"/>
</dbReference>
<keyword evidence="2" id="KW-0732">Signal</keyword>
<dbReference type="Pfam" id="PF12974">
    <property type="entry name" value="Phosphonate-bd"/>
    <property type="match status" value="1"/>
</dbReference>
<dbReference type="EMBL" id="MGDI01000005">
    <property type="protein sequence ID" value="OGL54855.1"/>
    <property type="molecule type" value="Genomic_DNA"/>
</dbReference>
<evidence type="ECO:0000256" key="2">
    <source>
        <dbReference type="ARBA" id="ARBA00022729"/>
    </source>
</evidence>
<dbReference type="GO" id="GO:0043190">
    <property type="term" value="C:ATP-binding cassette (ABC) transporter complex"/>
    <property type="evidence" value="ECO:0007669"/>
    <property type="project" value="InterPro"/>
</dbReference>
<dbReference type="GO" id="GO:0055085">
    <property type="term" value="P:transmembrane transport"/>
    <property type="evidence" value="ECO:0007669"/>
    <property type="project" value="InterPro"/>
</dbReference>
<sequence>MRAKRRFLIFVFLLFLPLTILLAPSSCKREKVDIDANKKVVSLPKNEEPKKEVIKFGVISRYNPMVMYENYQPIMDYLTASTPYKFELKLGSTYNETEDDLHYGVTDIASLGGVTFIDCNLKFNAKSILRPRTSSGDIFYRSIIITKEDNNIYSLNDLKGKSFAFASIKSTSGNLIPRYLLFNHGIKLEDLKSYINLRHHDAVAQAVLKGEYDAGAVKDVVALKYKPRGLRFLAQSDPIPSVPITVRKDADPKMVEAVKKVLLKLNPKNPLDWEIMKNWDEEFRYGFIEAHDDDYERIKELILDIPKVCGKTCHRGPKG</sequence>
<evidence type="ECO:0000313" key="3">
    <source>
        <dbReference type="EMBL" id="OGL54855.1"/>
    </source>
</evidence>
<dbReference type="STRING" id="1817883.A3G31_01905"/>
<dbReference type="PANTHER" id="PTHR35841">
    <property type="entry name" value="PHOSPHONATES-BINDING PERIPLASMIC PROTEIN"/>
    <property type="match status" value="1"/>
</dbReference>
<dbReference type="Gene3D" id="3.40.190.10">
    <property type="entry name" value="Periplasmic binding protein-like II"/>
    <property type="match status" value="2"/>
</dbReference>
<evidence type="ECO:0008006" key="5">
    <source>
        <dbReference type="Google" id="ProtNLM"/>
    </source>
</evidence>
<evidence type="ECO:0000313" key="4">
    <source>
        <dbReference type="Proteomes" id="UP000178082"/>
    </source>
</evidence>
<name>A0A1F7SM49_9BACT</name>